<comment type="caution">
    <text evidence="1">The sequence shown here is derived from an EMBL/GenBank/DDBJ whole genome shotgun (WGS) entry which is preliminary data.</text>
</comment>
<dbReference type="Proteomes" id="UP001320768">
    <property type="component" value="Unassembled WGS sequence"/>
</dbReference>
<accession>A0ABT1L4N3</accession>
<proteinExistence type="predicted"/>
<gene>
    <name evidence="1" type="ORF">MKS91_02350</name>
</gene>
<evidence type="ECO:0000313" key="2">
    <source>
        <dbReference type="Proteomes" id="UP001320768"/>
    </source>
</evidence>
<keyword evidence="2" id="KW-1185">Reference proteome</keyword>
<name>A0ABT1L4N3_9GAMM</name>
<sequence length="917" mass="103306">MSTLQELMANHSLGALFKAVELCKITQAIQKSIDAATTSCQESEALQSIFEHLDDGGEFRLSVFSQIAHFGVADSLRHRSFLSYIVSSEKLWLIPHNQLFASQTDLVAHIRQWADQPSILECAPMAVLKFLAIEPKGGRNILLMLAASRSGRAFLNEVFMRTNISHDFLLVATLRPDKYQRSMWTLLASCDVSLLRTFLDNISDALMVNRADKVGAMLVLPVTGMAGHMYEGDTVFRHLLLAGSEGAIKICEFLLLRVNVLSHEMDELARILSTACAPAYGKLLTDVMAERPGLGAAVMAHHPQSAKYILTLYPKENPYLWLHMNMFKGQKDGGASYFSMLLSHPETLVFMQDALENNREFFVDQKFEVMKVLEQQKNEEQDPLFFQLSERDDGQGFLRTFFNKDGILCEPMAERMLALLWKESKAGQSGLYLQAMPRIAGKEVETEIAQSLLVLLICKHPSILSAHLEKVAYCLAKVDGTMGTNALELLGSHHQGRIFFARLLQQYPSIFIHILTNDFSNFAYLASPKYDLLGYFKAIHEDGVKGYAQVLAQAFSKQILYGQYKGRSLLSVWCQKEEGLKVLDYLLETQGEFFETERAHFSIALFAIEERDRAGFSVFSLLTMTGHGRLVVSRLISKYHTIFERSLKEAMVALTSPFDQQDTRGYSAVMILASDDQGSRILYQFLVKYSQALENFHAIFLERLFTPVVIGGTQKTPFQLMLWHEAGAQVLFYLFFQHRQAVAGYLDIVEKLILEDKRFTFIDSLCTVFEDGWYAGHSLLLALLRYGGQEDGLFKRLMHKGYKGFSSSPKFITALCAVTRGIVNAGESAIALVLESDIMTEWLFNICLASKWGAIVKDRLSTSFDLHQDRETTTPLVLARKSGPEWSQWVESRSLSERLSMAVDSLGEYLEIGGTSY</sequence>
<evidence type="ECO:0000313" key="1">
    <source>
        <dbReference type="EMBL" id="MCP8352127.1"/>
    </source>
</evidence>
<evidence type="ECO:0008006" key="3">
    <source>
        <dbReference type="Google" id="ProtNLM"/>
    </source>
</evidence>
<reference evidence="1 2" key="1">
    <citation type="journal article" date="2022" name="Nat. Microbiol.">
        <title>The microbiome of a bacterivorous marine choanoflagellate contains a resource-demanding obligate bacterial associate.</title>
        <authorList>
            <person name="Needham D.M."/>
            <person name="Poirier C."/>
            <person name="Bachy C."/>
            <person name="George E.E."/>
            <person name="Wilken S."/>
            <person name="Yung C.C.M."/>
            <person name="Limardo A.J."/>
            <person name="Morando M."/>
            <person name="Sudek L."/>
            <person name="Malmstrom R.R."/>
            <person name="Keeling P.J."/>
            <person name="Santoro A.E."/>
            <person name="Worden A.Z."/>
        </authorList>
    </citation>
    <scope>NUCLEOTIDE SEQUENCE [LARGE SCALE GENOMIC DNA]</scope>
    <source>
        <strain evidence="1 2">Comchoano-2</strain>
    </source>
</reference>
<dbReference type="EMBL" id="JAKUDN010000002">
    <property type="protein sequence ID" value="MCP8352127.1"/>
    <property type="molecule type" value="Genomic_DNA"/>
</dbReference>
<dbReference type="RefSeq" id="WP_258569236.1">
    <property type="nucleotide sequence ID" value="NZ_JAKUDN010000002.1"/>
</dbReference>
<organism evidence="1 2">
    <name type="scientific">Candidatus Synchoanobacter obligatus</name>
    <dbReference type="NCBI Taxonomy" id="2919597"/>
    <lineage>
        <taxon>Bacteria</taxon>
        <taxon>Pseudomonadati</taxon>
        <taxon>Pseudomonadota</taxon>
        <taxon>Gammaproteobacteria</taxon>
        <taxon>Candidatus Comchoanobacterales</taxon>
        <taxon>Candidatus Comchoanobacteraceae</taxon>
        <taxon>Candidatus Synchoanobacter</taxon>
    </lineage>
</organism>
<protein>
    <recommendedName>
        <fullName evidence="3">HEAT repeat domain-containing protein</fullName>
    </recommendedName>
</protein>